<evidence type="ECO:0000256" key="1">
    <source>
        <dbReference type="ARBA" id="ARBA00006611"/>
    </source>
</evidence>
<sequence>MEISELLAFTVKNKASDLHLSSGLPPIIRVHGDIRRINLPPMAHHDVHDMVYDIMNDHQRKVFEEHFECDFSFELPAIARFRVNVFLQNRGIAAVFRVIPSKVLSLEELGAPKIFRDIADLPRGIVLATGPTGSGKSTTLAAMIDYINENQYSHILTVEDPIEFVHESKKGLINQRELGSQTQSFANALKSALREDPDVILVGEMRDLETIRLALTAAETGHLVFGTLHTSSAAKTIDRIVDVFPAGEKEMVRAMLSESLRAVISQTLLKTRDESGRIAAHEIMIGTPAIRNLIRENKIAQINSMIQTGQQHGMQTMDMCLQELVRRNVVSVQEARQKASSKDAF</sequence>
<dbReference type="EMBL" id="BMYP01000001">
    <property type="protein sequence ID" value="GHD70627.1"/>
    <property type="molecule type" value="Genomic_DNA"/>
</dbReference>
<keyword evidence="4" id="KW-1185">Reference proteome</keyword>
<accession>A0ABQ3H4S4</accession>
<dbReference type="CDD" id="cd01131">
    <property type="entry name" value="PilT"/>
    <property type="match status" value="1"/>
</dbReference>
<comment type="caution">
    <text evidence="3">The sequence shown here is derived from an EMBL/GenBank/DDBJ whole genome shotgun (WGS) entry which is preliminary data.</text>
</comment>
<dbReference type="SUPFAM" id="SSF52540">
    <property type="entry name" value="P-loop containing nucleoside triphosphate hydrolases"/>
    <property type="match status" value="1"/>
</dbReference>
<protein>
    <submittedName>
        <fullName evidence="3">Twitching motility protein PilT</fullName>
    </submittedName>
</protein>
<evidence type="ECO:0000313" key="3">
    <source>
        <dbReference type="EMBL" id="GHD70627.1"/>
    </source>
</evidence>
<dbReference type="InterPro" id="IPR001482">
    <property type="entry name" value="T2SS/T4SS_dom"/>
</dbReference>
<dbReference type="SMART" id="SM00382">
    <property type="entry name" value="AAA"/>
    <property type="match status" value="1"/>
</dbReference>
<name>A0ABQ3H4S4_9NEIS</name>
<dbReference type="InterPro" id="IPR006321">
    <property type="entry name" value="PilT/PilU"/>
</dbReference>
<dbReference type="NCBIfam" id="TIGR01420">
    <property type="entry name" value="pilT_fam"/>
    <property type="match status" value="1"/>
</dbReference>
<dbReference type="PANTHER" id="PTHR30486:SF6">
    <property type="entry name" value="TYPE IV PILUS RETRACTATION ATPASE PILT"/>
    <property type="match status" value="1"/>
</dbReference>
<organism evidence="3 4">
    <name type="scientific">Vogesella fluminis</name>
    <dbReference type="NCBI Taxonomy" id="1069161"/>
    <lineage>
        <taxon>Bacteria</taxon>
        <taxon>Pseudomonadati</taxon>
        <taxon>Pseudomonadota</taxon>
        <taxon>Betaproteobacteria</taxon>
        <taxon>Neisseriales</taxon>
        <taxon>Chromobacteriaceae</taxon>
        <taxon>Vogesella</taxon>
    </lineage>
</organism>
<evidence type="ECO:0000259" key="2">
    <source>
        <dbReference type="PROSITE" id="PS00662"/>
    </source>
</evidence>
<comment type="similarity">
    <text evidence="1">Belongs to the GSP E family.</text>
</comment>
<dbReference type="InterPro" id="IPR003593">
    <property type="entry name" value="AAA+_ATPase"/>
</dbReference>
<dbReference type="RefSeq" id="WP_189351702.1">
    <property type="nucleotide sequence ID" value="NZ_BMYP01000001.1"/>
</dbReference>
<dbReference type="InterPro" id="IPR050921">
    <property type="entry name" value="T4SS_GSP_E_ATPase"/>
</dbReference>
<dbReference type="Gene3D" id="3.30.450.90">
    <property type="match status" value="1"/>
</dbReference>
<dbReference type="Gene3D" id="3.40.50.300">
    <property type="entry name" value="P-loop containing nucleotide triphosphate hydrolases"/>
    <property type="match status" value="1"/>
</dbReference>
<evidence type="ECO:0000313" key="4">
    <source>
        <dbReference type="Proteomes" id="UP000662678"/>
    </source>
</evidence>
<dbReference type="Pfam" id="PF00437">
    <property type="entry name" value="T2SSE"/>
    <property type="match status" value="1"/>
</dbReference>
<feature type="domain" description="Bacterial type II secretion system protein E" evidence="2">
    <location>
        <begin position="193"/>
        <end position="207"/>
    </location>
</feature>
<proteinExistence type="inferred from homology"/>
<dbReference type="PROSITE" id="PS00662">
    <property type="entry name" value="T2SP_E"/>
    <property type="match status" value="1"/>
</dbReference>
<gene>
    <name evidence="3" type="primary">pilT</name>
    <name evidence="3" type="ORF">GCM10011419_01230</name>
</gene>
<reference evidence="4" key="1">
    <citation type="journal article" date="2019" name="Int. J. Syst. Evol. Microbiol.">
        <title>The Global Catalogue of Microorganisms (GCM) 10K type strain sequencing project: providing services to taxonomists for standard genome sequencing and annotation.</title>
        <authorList>
            <consortium name="The Broad Institute Genomics Platform"/>
            <consortium name="The Broad Institute Genome Sequencing Center for Infectious Disease"/>
            <person name="Wu L."/>
            <person name="Ma J."/>
        </authorList>
    </citation>
    <scope>NUCLEOTIDE SEQUENCE [LARGE SCALE GENOMIC DNA]</scope>
    <source>
        <strain evidence="4">KCTC 23713</strain>
    </source>
</reference>
<dbReference type="InterPro" id="IPR027417">
    <property type="entry name" value="P-loop_NTPase"/>
</dbReference>
<dbReference type="Proteomes" id="UP000662678">
    <property type="component" value="Unassembled WGS sequence"/>
</dbReference>
<dbReference type="PANTHER" id="PTHR30486">
    <property type="entry name" value="TWITCHING MOTILITY PROTEIN PILT"/>
    <property type="match status" value="1"/>
</dbReference>